<keyword evidence="2" id="KW-0472">Membrane</keyword>
<feature type="transmembrane region" description="Helical" evidence="2">
    <location>
        <begin position="671"/>
        <end position="693"/>
    </location>
</feature>
<keyword evidence="3" id="KW-0732">Signal</keyword>
<protein>
    <recommendedName>
        <fullName evidence="4">VWFA domain-containing protein</fullName>
    </recommendedName>
</protein>
<name>A0AAW8DG79_9MICC</name>
<accession>A0AAW8DG79</accession>
<dbReference type="Proteomes" id="UP001242995">
    <property type="component" value="Unassembled WGS sequence"/>
</dbReference>
<reference evidence="5 7" key="1">
    <citation type="submission" date="2023-07" db="EMBL/GenBank/DDBJ databases">
        <title>Sorghum-associated microbial communities from plants grown in Nebraska, USA.</title>
        <authorList>
            <person name="Schachtman D."/>
        </authorList>
    </citation>
    <scope>NUCLEOTIDE SEQUENCE</scope>
    <source>
        <strain evidence="5">DS1006</strain>
        <strain evidence="6 7">DS1016</strain>
    </source>
</reference>
<dbReference type="EMBL" id="JAUSRG010000006">
    <property type="protein sequence ID" value="MDP9905644.1"/>
    <property type="molecule type" value="Genomic_DNA"/>
</dbReference>
<dbReference type="RefSeq" id="WP_306972467.1">
    <property type="nucleotide sequence ID" value="NZ_JAUSSX010000001.1"/>
</dbReference>
<keyword evidence="2" id="KW-1133">Transmembrane helix</keyword>
<evidence type="ECO:0000313" key="8">
    <source>
        <dbReference type="Proteomes" id="UP001242995"/>
    </source>
</evidence>
<dbReference type="Gene3D" id="3.40.50.410">
    <property type="entry name" value="von Willebrand factor, type A domain"/>
    <property type="match status" value="1"/>
</dbReference>
<evidence type="ECO:0000259" key="4">
    <source>
        <dbReference type="PROSITE" id="PS50234"/>
    </source>
</evidence>
<feature type="compositionally biased region" description="Basic and acidic residues" evidence="1">
    <location>
        <begin position="905"/>
        <end position="916"/>
    </location>
</feature>
<dbReference type="InterPro" id="IPR002035">
    <property type="entry name" value="VWF_A"/>
</dbReference>
<evidence type="ECO:0000256" key="3">
    <source>
        <dbReference type="SAM" id="SignalP"/>
    </source>
</evidence>
<evidence type="ECO:0000313" key="7">
    <source>
        <dbReference type="Proteomes" id="UP001230951"/>
    </source>
</evidence>
<feature type="signal peptide" evidence="3">
    <location>
        <begin position="1"/>
        <end position="21"/>
    </location>
</feature>
<dbReference type="PROSITE" id="PS50234">
    <property type="entry name" value="VWFA"/>
    <property type="match status" value="1"/>
</dbReference>
<dbReference type="SUPFAM" id="SSF53300">
    <property type="entry name" value="vWA-like"/>
    <property type="match status" value="1"/>
</dbReference>
<keyword evidence="7" id="KW-1185">Reference proteome</keyword>
<dbReference type="EMBL" id="JAUSTF010000001">
    <property type="protein sequence ID" value="MDQ0178616.1"/>
    <property type="molecule type" value="Genomic_DNA"/>
</dbReference>
<feature type="domain" description="VWFA" evidence="4">
    <location>
        <begin position="49"/>
        <end position="292"/>
    </location>
</feature>
<keyword evidence="2" id="KW-0812">Transmembrane</keyword>
<dbReference type="Pfam" id="PF13519">
    <property type="entry name" value="VWA_2"/>
    <property type="match status" value="1"/>
</dbReference>
<feature type="region of interest" description="Disordered" evidence="1">
    <location>
        <begin position="848"/>
        <end position="925"/>
    </location>
</feature>
<dbReference type="InterPro" id="IPR036465">
    <property type="entry name" value="vWFA_dom_sf"/>
</dbReference>
<dbReference type="AlphaFoldDB" id="A0AAW8DG79"/>
<proteinExistence type="predicted"/>
<comment type="caution">
    <text evidence="5">The sequence shown here is derived from an EMBL/GenBank/DDBJ whole genome shotgun (WGS) entry which is preliminary data.</text>
</comment>
<sequence>MRRVVSLLVAALILAPSLSFGAPAAVANETAPTLVDDFRACVAGGGTTDVLLLVDESSSLQGSDPDNARVASASYLVDQLAKYTTAPTSKLNIAVSVFANRYSQIQPWTPLNAGSLAQVQSSIESLKQHESGMETDYWTALDGARADLAARAASRPDAKSCQTVVWFTDGGINYTVRQNDADKAAYGVSKPFAPQIEITNEDAANQVRQIASNEICRPGGVADQIRSSGVAMFAIGLAGKEADPSDFSFIDTVATGGPSGNAGVCGKLVAPVPGEFHMATDIDSLLFAFDGMSSGSRSIVQETGICQVSACTDHSHRFVLDASTPSVQILAAADVSGMNASILSPSGQLLQLPKQDLGTTANLKSDGNSVNYSWLSDKTVSVSMIAEGTNGWSGLWQLAFTDPVGHSDGKKSKTSIHISGNVKPTWMNEAATPIHVGEKLSGVQFGLVDGSGKTIAPQALLGDVKFTATLEDPQGRSTVVLDSADKRTVGDPVDLDLRGYTVGEGELLLKLVITTAATTASDGTSIPGTLLEPTLVSVPLHFLPPEEFPVPASKVSFGQVEGVPNVTAQLPVSGTGCVWIASDEKPQITASPADLGVTTVALGNATSADSCVSVNGRTSIPITFAAQNAGNGSVNGQIGLMIEPNGEPGKAMHVNVSFTASLAKPLNTTNFLLALVVALLLGPGVPLLLLYGAKWLVCRIPGRSLSAELIPVTVENAQVLRDGQPFGLRPSDLTSLVPMAPGGARSLVAAGIELKARQGISPFGRGFVQLVAPGRVSRGAAAPGTDKRGTKARIPLAVHNNWAVLRDIGSPPQPGYVLILANGDASVEEKEKIEADITRRLPELLGRLNESVGEPPPEASESATTFAGAAGQKDSSSGFSGFATGESQVAAVPTRTQAPPTANPPHREDPDSDPERYSPWGTPRS</sequence>
<evidence type="ECO:0000256" key="2">
    <source>
        <dbReference type="SAM" id="Phobius"/>
    </source>
</evidence>
<gene>
    <name evidence="5" type="ORF">J2S90_002615</name>
    <name evidence="6" type="ORF">J2S93_000023</name>
</gene>
<evidence type="ECO:0000313" key="5">
    <source>
        <dbReference type="EMBL" id="MDP9905644.1"/>
    </source>
</evidence>
<evidence type="ECO:0000313" key="6">
    <source>
        <dbReference type="EMBL" id="MDQ0178616.1"/>
    </source>
</evidence>
<evidence type="ECO:0000256" key="1">
    <source>
        <dbReference type="SAM" id="MobiDB-lite"/>
    </source>
</evidence>
<organism evidence="5 8">
    <name type="scientific">Arthrobacter bambusae</name>
    <dbReference type="NCBI Taxonomy" id="1338426"/>
    <lineage>
        <taxon>Bacteria</taxon>
        <taxon>Bacillati</taxon>
        <taxon>Actinomycetota</taxon>
        <taxon>Actinomycetes</taxon>
        <taxon>Micrococcales</taxon>
        <taxon>Micrococcaceae</taxon>
        <taxon>Arthrobacter</taxon>
    </lineage>
</organism>
<dbReference type="Proteomes" id="UP001230951">
    <property type="component" value="Unassembled WGS sequence"/>
</dbReference>
<feature type="chain" id="PRO_5043521659" description="VWFA domain-containing protein" evidence="3">
    <location>
        <begin position="22"/>
        <end position="925"/>
    </location>
</feature>